<dbReference type="STRING" id="1341132.A0A3F3PL76"/>
<evidence type="ECO:0000313" key="1">
    <source>
        <dbReference type="EMBL" id="RDH27573.1"/>
    </source>
</evidence>
<dbReference type="RefSeq" id="XP_026620595.1">
    <property type="nucleotide sequence ID" value="XM_026772508.1"/>
</dbReference>
<dbReference type="AlphaFoldDB" id="A0A3F3PL76"/>
<accession>A0A3F3PL76</accession>
<proteinExistence type="predicted"/>
<dbReference type="Proteomes" id="UP000253729">
    <property type="component" value="Unassembled WGS sequence"/>
</dbReference>
<organism evidence="1 2">
    <name type="scientific">Aspergillus welwitschiae</name>
    <dbReference type="NCBI Taxonomy" id="1341132"/>
    <lineage>
        <taxon>Eukaryota</taxon>
        <taxon>Fungi</taxon>
        <taxon>Dikarya</taxon>
        <taxon>Ascomycota</taxon>
        <taxon>Pezizomycotina</taxon>
        <taxon>Eurotiomycetes</taxon>
        <taxon>Eurotiomycetidae</taxon>
        <taxon>Eurotiales</taxon>
        <taxon>Aspergillaceae</taxon>
        <taxon>Aspergillus</taxon>
        <taxon>Aspergillus subgen. Circumdati</taxon>
    </lineage>
</organism>
<protein>
    <recommendedName>
        <fullName evidence="3">DUF3500 domain-containing protein</fullName>
    </recommendedName>
</protein>
<dbReference type="InterPro" id="IPR021889">
    <property type="entry name" value="DUF3500"/>
</dbReference>
<dbReference type="Pfam" id="PF12006">
    <property type="entry name" value="DUF3500"/>
    <property type="match status" value="1"/>
</dbReference>
<reference evidence="1 2" key="1">
    <citation type="submission" date="2018-07" db="EMBL/GenBank/DDBJ databases">
        <title>The genomes of Aspergillus section Nigri reveals drivers in fungal speciation.</title>
        <authorList>
            <consortium name="DOE Joint Genome Institute"/>
            <person name="Vesth T.C."/>
            <person name="Nybo J."/>
            <person name="Theobald S."/>
            <person name="Brandl J."/>
            <person name="Frisvad J.C."/>
            <person name="Nielsen K.F."/>
            <person name="Lyhne E.K."/>
            <person name="Kogle M.E."/>
            <person name="Kuo A."/>
            <person name="Riley R."/>
            <person name="Clum A."/>
            <person name="Nolan M."/>
            <person name="Lipzen A."/>
            <person name="Salamov A."/>
            <person name="Henrissat B."/>
            <person name="Wiebenga A."/>
            <person name="De vries R.P."/>
            <person name="Grigoriev I.V."/>
            <person name="Mortensen U.H."/>
            <person name="Andersen M.R."/>
            <person name="Baker S.E."/>
        </authorList>
    </citation>
    <scope>NUCLEOTIDE SEQUENCE [LARGE SCALE GENOMIC DNA]</scope>
    <source>
        <strain evidence="1 2">CBS 139.54b</strain>
    </source>
</reference>
<keyword evidence="2" id="KW-1185">Reference proteome</keyword>
<dbReference type="PANTHER" id="PTHR37489">
    <property type="entry name" value="DUF3500 DOMAIN-CONTAINING PROTEIN"/>
    <property type="match status" value="1"/>
</dbReference>
<dbReference type="PANTHER" id="PTHR37489:SF1">
    <property type="entry name" value="DUF3500 DOMAIN-CONTAINING PROTEIN"/>
    <property type="match status" value="1"/>
</dbReference>
<name>A0A3F3PL76_9EURO</name>
<evidence type="ECO:0008006" key="3">
    <source>
        <dbReference type="Google" id="ProtNLM"/>
    </source>
</evidence>
<dbReference type="GeneID" id="38140864"/>
<evidence type="ECO:0000313" key="2">
    <source>
        <dbReference type="Proteomes" id="UP000253729"/>
    </source>
</evidence>
<gene>
    <name evidence="1" type="ORF">BDQ94DRAFT_175489</name>
</gene>
<dbReference type="EMBL" id="KZ852087">
    <property type="protein sequence ID" value="RDH27573.1"/>
    <property type="molecule type" value="Genomic_DNA"/>
</dbReference>
<sequence length="409" mass="46722">MAANFRDYIPPPDHPKIKDLHKVDVQAYATETLTAPGPQKIVSRWVSKLKEPFIGITVDGTRSEGLYSLEDESAPTEQMVNRASRILQLFDPSEAQKLRHDIDSENWRKWSNPEFIIYRTGVRLEDLNVEQRQAIFDLLQASLSPVGYSRVLGAMQTNDFLGELCNAKAILNRYSYQFTLYGTPSTTEPWGFSVFGHHLSLNIVAVGNQMAVSPIFLGAEPNVIDSGPDEGVRILDSAGELPLALMQSLPRYLQDRAQIYKTLHDEKMPDDRWNPADQRHLSGAFQDNRVIPYEGIKAEEMPQPQQETLLRLISFYQDILPSGPYNAGMNRIKRHWGETHFCWIGGYSDEDAFYYRVQSPVLIIEFDHHSGVFLLNKEPAKYHIHTIMRMPNGNDYGKELIRLHRNGLH</sequence>